<evidence type="ECO:0000313" key="2">
    <source>
        <dbReference type="Proteomes" id="UP000054925"/>
    </source>
</evidence>
<evidence type="ECO:0000313" key="1">
    <source>
        <dbReference type="EMBL" id="SAL44868.1"/>
    </source>
</evidence>
<protein>
    <submittedName>
        <fullName evidence="1">2-keto-4-pentenoate hydratase-like protein</fullName>
    </submittedName>
</protein>
<proteinExistence type="predicted"/>
<dbReference type="AlphaFoldDB" id="A0A158HKE6"/>
<dbReference type="GO" id="GO:0005737">
    <property type="term" value="C:cytoplasm"/>
    <property type="evidence" value="ECO:0007669"/>
    <property type="project" value="TreeGrafter"/>
</dbReference>
<accession>A0A158HKE6</accession>
<dbReference type="RefSeq" id="WP_087655940.1">
    <property type="nucleotide sequence ID" value="NZ_FCOL02000008.1"/>
</dbReference>
<name>A0A158HKE6_9BURK</name>
<dbReference type="InterPro" id="IPR050772">
    <property type="entry name" value="Hydratase-Decarb/MhpD_sf"/>
</dbReference>
<dbReference type="EMBL" id="FCOL02000008">
    <property type="protein sequence ID" value="SAL44868.1"/>
    <property type="molecule type" value="Genomic_DNA"/>
</dbReference>
<gene>
    <name evidence="1" type="ORF">AWB67_01855</name>
</gene>
<dbReference type="PANTHER" id="PTHR30143:SF0">
    <property type="entry name" value="2-KETO-4-PENTENOATE HYDRATASE"/>
    <property type="match status" value="1"/>
</dbReference>
<comment type="caution">
    <text evidence="1">The sequence shown here is derived from an EMBL/GenBank/DDBJ whole genome shotgun (WGS) entry which is preliminary data.</text>
</comment>
<dbReference type="Proteomes" id="UP000054925">
    <property type="component" value="Unassembled WGS sequence"/>
</dbReference>
<sequence length="253" mass="27152">MTESTLAAQLVRAREQHTLIDELAARDIPADTGAAYAIQHEVLRLRDARIGAWKIGARTPSAPPAGAPIEAALVHASPARLEIASFFRVLVEMEIAFRFDRALPARAEPYERDEVLGAIGGMAVALEVVDSRFAQWPNLAPLAQLADAQNNGALVVGAIEPYNVIAPGFDFLAPRLELTLDGVSIVPDTGGNPAGDPRELLVWFVNHCSRMGLAVEPFWTVTTGTYTGAHRIEVPGLVHGSIDRVGEIELALV</sequence>
<organism evidence="1 2">
    <name type="scientific">Caballeronia terrestris</name>
    <dbReference type="NCBI Taxonomy" id="1226301"/>
    <lineage>
        <taxon>Bacteria</taxon>
        <taxon>Pseudomonadati</taxon>
        <taxon>Pseudomonadota</taxon>
        <taxon>Betaproteobacteria</taxon>
        <taxon>Burkholderiales</taxon>
        <taxon>Burkholderiaceae</taxon>
        <taxon>Caballeronia</taxon>
    </lineage>
</organism>
<reference evidence="1" key="1">
    <citation type="submission" date="2016-01" db="EMBL/GenBank/DDBJ databases">
        <authorList>
            <person name="Peeters C."/>
        </authorList>
    </citation>
    <scope>NUCLEOTIDE SEQUENCE [LARGE SCALE GENOMIC DNA]</scope>
    <source>
        <strain evidence="1">LMG 22937</strain>
    </source>
</reference>
<dbReference type="Gene3D" id="3.90.850.10">
    <property type="entry name" value="Fumarylacetoacetase-like, C-terminal domain"/>
    <property type="match status" value="1"/>
</dbReference>
<dbReference type="SUPFAM" id="SSF56529">
    <property type="entry name" value="FAH"/>
    <property type="match status" value="1"/>
</dbReference>
<dbReference type="InterPro" id="IPR036663">
    <property type="entry name" value="Fumarylacetoacetase_C_sf"/>
</dbReference>
<dbReference type="GO" id="GO:0008684">
    <property type="term" value="F:2-oxopent-4-enoate hydratase activity"/>
    <property type="evidence" value="ECO:0007669"/>
    <property type="project" value="TreeGrafter"/>
</dbReference>
<dbReference type="PANTHER" id="PTHR30143">
    <property type="entry name" value="ACID HYDRATASE"/>
    <property type="match status" value="1"/>
</dbReference>
<dbReference type="OrthoDB" id="8689761at2"/>
<keyword evidence="2" id="KW-1185">Reference proteome</keyword>